<comment type="caution">
    <text evidence="1">The sequence shown here is derived from an EMBL/GenBank/DDBJ whole genome shotgun (WGS) entry which is preliminary data.</text>
</comment>
<dbReference type="EMBL" id="LXQA010558294">
    <property type="protein sequence ID" value="MCI59154.1"/>
    <property type="molecule type" value="Genomic_DNA"/>
</dbReference>
<dbReference type="Proteomes" id="UP000265520">
    <property type="component" value="Unassembled WGS sequence"/>
</dbReference>
<feature type="non-terminal residue" evidence="1">
    <location>
        <position position="1"/>
    </location>
</feature>
<accession>A0A392TEX2</accession>
<keyword evidence="2" id="KW-1185">Reference proteome</keyword>
<proteinExistence type="predicted"/>
<evidence type="ECO:0000313" key="2">
    <source>
        <dbReference type="Proteomes" id="UP000265520"/>
    </source>
</evidence>
<dbReference type="AlphaFoldDB" id="A0A392TEX2"/>
<evidence type="ECO:0000313" key="1">
    <source>
        <dbReference type="EMBL" id="MCI59154.1"/>
    </source>
</evidence>
<sequence>DDKVEDKDVVLFDYSSIMSCHNKTNILQSFGMQRIVFEFNVVNTSGYTHLQLLKVFRGSDGLQYKKSSEVEFFRVHFFRT</sequence>
<name>A0A392TEX2_9FABA</name>
<reference evidence="1 2" key="1">
    <citation type="journal article" date="2018" name="Front. Plant Sci.">
        <title>Red Clover (Trifolium pratense) and Zigzag Clover (T. medium) - A Picture of Genomic Similarities and Differences.</title>
        <authorList>
            <person name="Dluhosova J."/>
            <person name="Istvanek J."/>
            <person name="Nedelnik J."/>
            <person name="Repkova J."/>
        </authorList>
    </citation>
    <scope>NUCLEOTIDE SEQUENCE [LARGE SCALE GENOMIC DNA]</scope>
    <source>
        <strain evidence="2">cv. 10/8</strain>
        <tissue evidence="1">Leaf</tissue>
    </source>
</reference>
<protein>
    <submittedName>
        <fullName evidence="1">Uncharacterized protein</fullName>
    </submittedName>
</protein>
<organism evidence="1 2">
    <name type="scientific">Trifolium medium</name>
    <dbReference type="NCBI Taxonomy" id="97028"/>
    <lineage>
        <taxon>Eukaryota</taxon>
        <taxon>Viridiplantae</taxon>
        <taxon>Streptophyta</taxon>
        <taxon>Embryophyta</taxon>
        <taxon>Tracheophyta</taxon>
        <taxon>Spermatophyta</taxon>
        <taxon>Magnoliopsida</taxon>
        <taxon>eudicotyledons</taxon>
        <taxon>Gunneridae</taxon>
        <taxon>Pentapetalae</taxon>
        <taxon>rosids</taxon>
        <taxon>fabids</taxon>
        <taxon>Fabales</taxon>
        <taxon>Fabaceae</taxon>
        <taxon>Papilionoideae</taxon>
        <taxon>50 kb inversion clade</taxon>
        <taxon>NPAAA clade</taxon>
        <taxon>Hologalegina</taxon>
        <taxon>IRL clade</taxon>
        <taxon>Trifolieae</taxon>
        <taxon>Trifolium</taxon>
    </lineage>
</organism>